<dbReference type="Proteomes" id="UP000267096">
    <property type="component" value="Unassembled WGS sequence"/>
</dbReference>
<evidence type="ECO:0000313" key="4">
    <source>
        <dbReference type="WBParaSite" id="ASIM_0001620001-mRNA-1"/>
    </source>
</evidence>
<sequence length="63" mass="6940">MKQQPAKASAVNTVRQNVKANNKSNQVVKKNTETKRTNSKRKAFRSSSNPTPVEKAVELDGKA</sequence>
<protein>
    <submittedName>
        <fullName evidence="4">Hac prophage II protein</fullName>
    </submittedName>
</protein>
<reference evidence="4" key="1">
    <citation type="submission" date="2017-02" db="UniProtKB">
        <authorList>
            <consortium name="WormBaseParasite"/>
        </authorList>
    </citation>
    <scope>IDENTIFICATION</scope>
</reference>
<feature type="region of interest" description="Disordered" evidence="1">
    <location>
        <begin position="1"/>
        <end position="63"/>
    </location>
</feature>
<name>A0A0M3K5F9_ANISI</name>
<keyword evidence="3" id="KW-1185">Reference proteome</keyword>
<proteinExistence type="predicted"/>
<evidence type="ECO:0000313" key="2">
    <source>
        <dbReference type="EMBL" id="VDK55638.1"/>
    </source>
</evidence>
<organism evidence="4">
    <name type="scientific">Anisakis simplex</name>
    <name type="common">Herring worm</name>
    <dbReference type="NCBI Taxonomy" id="6269"/>
    <lineage>
        <taxon>Eukaryota</taxon>
        <taxon>Metazoa</taxon>
        <taxon>Ecdysozoa</taxon>
        <taxon>Nematoda</taxon>
        <taxon>Chromadorea</taxon>
        <taxon>Rhabditida</taxon>
        <taxon>Spirurina</taxon>
        <taxon>Ascaridomorpha</taxon>
        <taxon>Ascaridoidea</taxon>
        <taxon>Anisakidae</taxon>
        <taxon>Anisakis</taxon>
        <taxon>Anisakis simplex complex</taxon>
    </lineage>
</organism>
<evidence type="ECO:0000313" key="3">
    <source>
        <dbReference type="Proteomes" id="UP000267096"/>
    </source>
</evidence>
<dbReference type="AlphaFoldDB" id="A0A0M3K5F9"/>
<dbReference type="EMBL" id="UYRR01032438">
    <property type="protein sequence ID" value="VDK55638.1"/>
    <property type="molecule type" value="Genomic_DNA"/>
</dbReference>
<accession>A0A0M3K5F9</accession>
<dbReference type="WBParaSite" id="ASIM_0001620001-mRNA-1">
    <property type="protein sequence ID" value="ASIM_0001620001-mRNA-1"/>
    <property type="gene ID" value="ASIM_0001620001"/>
</dbReference>
<reference evidence="2 3" key="2">
    <citation type="submission" date="2018-11" db="EMBL/GenBank/DDBJ databases">
        <authorList>
            <consortium name="Pathogen Informatics"/>
        </authorList>
    </citation>
    <scope>NUCLEOTIDE SEQUENCE [LARGE SCALE GENOMIC DNA]</scope>
</reference>
<feature type="compositionally biased region" description="Polar residues" evidence="1">
    <location>
        <begin position="10"/>
        <end position="29"/>
    </location>
</feature>
<evidence type="ECO:0000256" key="1">
    <source>
        <dbReference type="SAM" id="MobiDB-lite"/>
    </source>
</evidence>
<gene>
    <name evidence="2" type="ORF">ASIM_LOCUS15607</name>
</gene>